<keyword evidence="2" id="KW-1185">Reference proteome</keyword>
<evidence type="ECO:0000313" key="2">
    <source>
        <dbReference type="Proteomes" id="UP000007431"/>
    </source>
</evidence>
<sequence length="107" mass="11783">MLVLFPLSYPETIFYPGLTPLLHLTPASFTCRLLASLDACASPPALAPSPCLLLGQRLFMTFDSAPRVHHLCSSSYYVQRFVTCSLFATHLMYPYSILACAPSGRPQ</sequence>
<dbReference type="AlphaFoldDB" id="D8Q7T5"/>
<evidence type="ECO:0000313" key="1">
    <source>
        <dbReference type="EMBL" id="EFI96480.1"/>
    </source>
</evidence>
<name>D8Q7T5_SCHCM</name>
<dbReference type="HOGENOM" id="CLU_2211468_0_0_1"/>
<dbReference type="InParanoid" id="D8Q7T5"/>
<organism evidence="2">
    <name type="scientific">Schizophyllum commune (strain H4-8 / FGSC 9210)</name>
    <name type="common">Split gill fungus</name>
    <dbReference type="NCBI Taxonomy" id="578458"/>
    <lineage>
        <taxon>Eukaryota</taxon>
        <taxon>Fungi</taxon>
        <taxon>Dikarya</taxon>
        <taxon>Basidiomycota</taxon>
        <taxon>Agaricomycotina</taxon>
        <taxon>Agaricomycetes</taxon>
        <taxon>Agaricomycetidae</taxon>
        <taxon>Agaricales</taxon>
        <taxon>Schizophyllaceae</taxon>
        <taxon>Schizophyllum</taxon>
    </lineage>
</organism>
<dbReference type="Proteomes" id="UP000007431">
    <property type="component" value="Unassembled WGS sequence"/>
</dbReference>
<accession>D8Q7T5</accession>
<proteinExistence type="predicted"/>
<reference evidence="1 2" key="1">
    <citation type="journal article" date="2010" name="Nat. Biotechnol.">
        <title>Genome sequence of the model mushroom Schizophyllum commune.</title>
        <authorList>
            <person name="Ohm R.A."/>
            <person name="de Jong J.F."/>
            <person name="Lugones L.G."/>
            <person name="Aerts A."/>
            <person name="Kothe E."/>
            <person name="Stajich J.E."/>
            <person name="de Vries R.P."/>
            <person name="Record E."/>
            <person name="Levasseur A."/>
            <person name="Baker S.E."/>
            <person name="Bartholomew K.A."/>
            <person name="Coutinho P.M."/>
            <person name="Erdmann S."/>
            <person name="Fowler T.J."/>
            <person name="Gathman A.C."/>
            <person name="Lombard V."/>
            <person name="Henrissat B."/>
            <person name="Knabe N."/>
            <person name="Kuees U."/>
            <person name="Lilly W.W."/>
            <person name="Lindquist E."/>
            <person name="Lucas S."/>
            <person name="Magnuson J.K."/>
            <person name="Piumi F."/>
            <person name="Raudaskoski M."/>
            <person name="Salamov A."/>
            <person name="Schmutz J."/>
            <person name="Schwarze F.W.M.R."/>
            <person name="vanKuyk P.A."/>
            <person name="Horton J.S."/>
            <person name="Grigoriev I.V."/>
            <person name="Woesten H.A.B."/>
        </authorList>
    </citation>
    <scope>NUCLEOTIDE SEQUENCE [LARGE SCALE GENOMIC DNA]</scope>
    <source>
        <strain evidence="2">H4-8 / FGSC 9210</strain>
    </source>
</reference>
<protein>
    <submittedName>
        <fullName evidence="1">Expressed protein</fullName>
    </submittedName>
</protein>
<dbReference type="EMBL" id="GL377307">
    <property type="protein sequence ID" value="EFI96480.1"/>
    <property type="molecule type" value="Genomic_DNA"/>
</dbReference>
<gene>
    <name evidence="1" type="ORF">SCHCODRAFT_85378</name>
</gene>